<protein>
    <submittedName>
        <fullName evidence="2">Uncharacterized protein</fullName>
    </submittedName>
</protein>
<accession>A0A162I0H4</accession>
<comment type="caution">
    <text evidence="2">The sequence shown here is derived from an EMBL/GenBank/DDBJ whole genome shotgun (WGS) entry which is preliminary data.</text>
</comment>
<reference evidence="2 3" key="1">
    <citation type="journal article" date="2016" name="Genome Biol. Evol.">
        <title>Divergent and convergent evolution of fungal pathogenicity.</title>
        <authorList>
            <person name="Shang Y."/>
            <person name="Xiao G."/>
            <person name="Zheng P."/>
            <person name="Cen K."/>
            <person name="Zhan S."/>
            <person name="Wang C."/>
        </authorList>
    </citation>
    <scope>NUCLEOTIDE SEQUENCE [LARGE SCALE GENOMIC DNA]</scope>
    <source>
        <strain evidence="2 3">ARSEF 7405</strain>
    </source>
</reference>
<name>A0A162I0H4_9EURO</name>
<evidence type="ECO:0000256" key="1">
    <source>
        <dbReference type="SAM" id="MobiDB-lite"/>
    </source>
</evidence>
<dbReference type="Proteomes" id="UP000242877">
    <property type="component" value="Unassembled WGS sequence"/>
</dbReference>
<dbReference type="PANTHER" id="PTHR42093:SF1">
    <property type="match status" value="1"/>
</dbReference>
<dbReference type="VEuPathDB" id="FungiDB:AAP_05969"/>
<organism evidence="2 3">
    <name type="scientific">Ascosphaera apis ARSEF 7405</name>
    <dbReference type="NCBI Taxonomy" id="392613"/>
    <lineage>
        <taxon>Eukaryota</taxon>
        <taxon>Fungi</taxon>
        <taxon>Dikarya</taxon>
        <taxon>Ascomycota</taxon>
        <taxon>Pezizomycotina</taxon>
        <taxon>Eurotiomycetes</taxon>
        <taxon>Eurotiomycetidae</taxon>
        <taxon>Onygenales</taxon>
        <taxon>Ascosphaeraceae</taxon>
        <taxon>Ascosphaera</taxon>
    </lineage>
</organism>
<feature type="region of interest" description="Disordered" evidence="1">
    <location>
        <begin position="97"/>
        <end position="121"/>
    </location>
</feature>
<dbReference type="PANTHER" id="PTHR42093">
    <property type="match status" value="1"/>
</dbReference>
<evidence type="ECO:0000313" key="3">
    <source>
        <dbReference type="Proteomes" id="UP000242877"/>
    </source>
</evidence>
<keyword evidence="3" id="KW-1185">Reference proteome</keyword>
<evidence type="ECO:0000313" key="2">
    <source>
        <dbReference type="EMBL" id="KZZ87023.1"/>
    </source>
</evidence>
<sequence length="176" mass="18912">MLTSKASLMFTPRSRSAAVTTALRYRSANSVVRIARVSGAPAAPCLPVFRKTPSSVTASSYDLTSIRPFSTSPGALKMASDDDYMAFLNKANEDPAARVRNASSSASPSQGGDVKTKTIDEGEQVPASIKDIEAYYVSDTDAEFVPVTLKFDPAREGKWPDSSKSHESFAYEIVCN</sequence>
<dbReference type="InterPro" id="IPR056539">
    <property type="entry name" value="NuiA-like"/>
</dbReference>
<dbReference type="EMBL" id="AZGZ01000040">
    <property type="protein sequence ID" value="KZZ87023.1"/>
    <property type="molecule type" value="Genomic_DNA"/>
</dbReference>
<dbReference type="AlphaFoldDB" id="A0A162I0H4"/>
<dbReference type="Pfam" id="PF23151">
    <property type="entry name" value="NuiA_2"/>
    <property type="match status" value="1"/>
</dbReference>
<feature type="compositionally biased region" description="Low complexity" evidence="1">
    <location>
        <begin position="98"/>
        <end position="109"/>
    </location>
</feature>
<proteinExistence type="predicted"/>
<dbReference type="OrthoDB" id="5366485at2759"/>
<gene>
    <name evidence="2" type="ORF">AAP_05969</name>
</gene>